<dbReference type="RefSeq" id="XP_056545602.1">
    <property type="nucleotide sequence ID" value="XM_056686860.1"/>
</dbReference>
<feature type="compositionally biased region" description="Basic and acidic residues" evidence="1">
    <location>
        <begin position="264"/>
        <end position="281"/>
    </location>
</feature>
<organism evidence="2 3">
    <name type="scientific">Penicillium canariense</name>
    <dbReference type="NCBI Taxonomy" id="189055"/>
    <lineage>
        <taxon>Eukaryota</taxon>
        <taxon>Fungi</taxon>
        <taxon>Dikarya</taxon>
        <taxon>Ascomycota</taxon>
        <taxon>Pezizomycotina</taxon>
        <taxon>Eurotiomycetes</taxon>
        <taxon>Eurotiomycetidae</taxon>
        <taxon>Eurotiales</taxon>
        <taxon>Aspergillaceae</taxon>
        <taxon>Penicillium</taxon>
    </lineage>
</organism>
<feature type="compositionally biased region" description="Polar residues" evidence="1">
    <location>
        <begin position="136"/>
        <end position="148"/>
    </location>
</feature>
<feature type="compositionally biased region" description="Basic and acidic residues" evidence="1">
    <location>
        <begin position="197"/>
        <end position="219"/>
    </location>
</feature>
<feature type="compositionally biased region" description="Polar residues" evidence="1">
    <location>
        <begin position="282"/>
        <end position="292"/>
    </location>
</feature>
<evidence type="ECO:0000313" key="3">
    <source>
        <dbReference type="Proteomes" id="UP001149163"/>
    </source>
</evidence>
<dbReference type="EMBL" id="JAPQKN010000002">
    <property type="protein sequence ID" value="KAJ5169141.1"/>
    <property type="molecule type" value="Genomic_DNA"/>
</dbReference>
<proteinExistence type="predicted"/>
<reference evidence="2" key="2">
    <citation type="journal article" date="2023" name="IMA Fungus">
        <title>Comparative genomic study of the Penicillium genus elucidates a diverse pangenome and 15 lateral gene transfer events.</title>
        <authorList>
            <person name="Petersen C."/>
            <person name="Sorensen T."/>
            <person name="Nielsen M.R."/>
            <person name="Sondergaard T.E."/>
            <person name="Sorensen J.L."/>
            <person name="Fitzpatrick D.A."/>
            <person name="Frisvad J.C."/>
            <person name="Nielsen K.L."/>
        </authorList>
    </citation>
    <scope>NUCLEOTIDE SEQUENCE</scope>
    <source>
        <strain evidence="2">IBT 26290</strain>
    </source>
</reference>
<evidence type="ECO:0000256" key="1">
    <source>
        <dbReference type="SAM" id="MobiDB-lite"/>
    </source>
</evidence>
<dbReference type="PANTHER" id="PTHR39606:SF1">
    <property type="entry name" value="CELL SURFACE PROTEIN"/>
    <property type="match status" value="1"/>
</dbReference>
<dbReference type="AlphaFoldDB" id="A0A9W9I9I4"/>
<protein>
    <submittedName>
        <fullName evidence="2">Uncharacterized protein</fullName>
    </submittedName>
</protein>
<feature type="region of interest" description="Disordered" evidence="1">
    <location>
        <begin position="1"/>
        <end position="292"/>
    </location>
</feature>
<sequence length="292" mass="31231">MSNFMHKVKDAMTDPHDKDTRGWRASNRDQTGSSNPSTMDQGANQYSSSGMDPSSGGRPTTQDSGPRFGQETGGQRDTRFDDTRNRGDSSNTGVDDSARAGSDPYGTINAGPHESKTANKLDPRVDSDLDNRARNTRATGSQNPNYAAQTGQRGMGTGQRGMGTDEHASSEDNFSSSKQEHKTHAQPDPAGLDNQSSEDKFSSSTQEHKSHSSQKHTEPCDMNPQAEAGLEGRTGQPQFGGGATGGSSYHDPSAGAREPSAPQKSERLNKLDPRGVNRADEQQNVGNQRGGY</sequence>
<feature type="compositionally biased region" description="Polar residues" evidence="1">
    <location>
        <begin position="28"/>
        <end position="64"/>
    </location>
</feature>
<feature type="compositionally biased region" description="Basic and acidic residues" evidence="1">
    <location>
        <begin position="7"/>
        <end position="22"/>
    </location>
</feature>
<dbReference type="GeneID" id="81426036"/>
<name>A0A9W9I9I4_9EURO</name>
<dbReference type="OrthoDB" id="2590867at2759"/>
<comment type="caution">
    <text evidence="2">The sequence shown here is derived from an EMBL/GenBank/DDBJ whole genome shotgun (WGS) entry which is preliminary data.</text>
</comment>
<accession>A0A9W9I9I4</accession>
<reference evidence="2" key="1">
    <citation type="submission" date="2022-11" db="EMBL/GenBank/DDBJ databases">
        <authorList>
            <person name="Petersen C."/>
        </authorList>
    </citation>
    <scope>NUCLEOTIDE SEQUENCE</scope>
    <source>
        <strain evidence="2">IBT 26290</strain>
    </source>
</reference>
<feature type="compositionally biased region" description="Basic and acidic residues" evidence="1">
    <location>
        <begin position="74"/>
        <end position="87"/>
    </location>
</feature>
<keyword evidence="3" id="KW-1185">Reference proteome</keyword>
<gene>
    <name evidence="2" type="ORF">N7482_004735</name>
</gene>
<dbReference type="Proteomes" id="UP001149163">
    <property type="component" value="Unassembled WGS sequence"/>
</dbReference>
<dbReference type="PANTHER" id="PTHR39606">
    <property type="entry name" value="SURFACE PROTEIN, PUTATIVE-RELATED"/>
    <property type="match status" value="1"/>
</dbReference>
<evidence type="ECO:0000313" key="2">
    <source>
        <dbReference type="EMBL" id="KAJ5169141.1"/>
    </source>
</evidence>
<feature type="compositionally biased region" description="Basic and acidic residues" evidence="1">
    <location>
        <begin position="113"/>
        <end position="133"/>
    </location>
</feature>